<gene>
    <name evidence="2" type="primary">CHS2_5</name>
    <name evidence="2" type="ORF">FOZ63_011429</name>
</gene>
<feature type="region of interest" description="Disordered" evidence="1">
    <location>
        <begin position="1"/>
        <end position="37"/>
    </location>
</feature>
<feature type="compositionally biased region" description="Low complexity" evidence="1">
    <location>
        <begin position="16"/>
        <end position="25"/>
    </location>
</feature>
<evidence type="ECO:0000313" key="2">
    <source>
        <dbReference type="EMBL" id="KAF4717207.1"/>
    </source>
</evidence>
<dbReference type="EMBL" id="JABANO010027225">
    <property type="protein sequence ID" value="KAF4717207.1"/>
    <property type="molecule type" value="Genomic_DNA"/>
</dbReference>
<comment type="caution">
    <text evidence="2">The sequence shown here is derived from an EMBL/GenBank/DDBJ whole genome shotgun (WGS) entry which is preliminary data.</text>
</comment>
<protein>
    <submittedName>
        <fullName evidence="2">Chitin synthase, class 2</fullName>
    </submittedName>
</protein>
<organism evidence="2 3">
    <name type="scientific">Perkinsus olseni</name>
    <name type="common">Perkinsus atlanticus</name>
    <dbReference type="NCBI Taxonomy" id="32597"/>
    <lineage>
        <taxon>Eukaryota</taxon>
        <taxon>Sar</taxon>
        <taxon>Alveolata</taxon>
        <taxon>Perkinsozoa</taxon>
        <taxon>Perkinsea</taxon>
        <taxon>Perkinsida</taxon>
        <taxon>Perkinsidae</taxon>
        <taxon>Perkinsus</taxon>
    </lineage>
</organism>
<evidence type="ECO:0000256" key="1">
    <source>
        <dbReference type="SAM" id="MobiDB-lite"/>
    </source>
</evidence>
<dbReference type="AlphaFoldDB" id="A0A7J6R9K4"/>
<reference evidence="2 3" key="1">
    <citation type="submission" date="2020-04" db="EMBL/GenBank/DDBJ databases">
        <title>Perkinsus olseni comparative genomics.</title>
        <authorList>
            <person name="Bogema D.R."/>
        </authorList>
    </citation>
    <scope>NUCLEOTIDE SEQUENCE [LARGE SCALE GENOMIC DNA]</scope>
    <source>
        <strain evidence="2 3">ATCC PRA-207</strain>
    </source>
</reference>
<proteinExistence type="predicted"/>
<feature type="non-terminal residue" evidence="2">
    <location>
        <position position="120"/>
    </location>
</feature>
<sequence>MAAPEAEPQSRDRILSEAPSSLPPSADGPSYGVHPAVHPTLPDYRSYIDIDFDGGPPENPLVFLRYTPITIRSEELVRHYNVDYRELGVSFPRQIANMFDTDFYRRFFHGKVEDGSFRLR</sequence>
<accession>A0A7J6R9K4</accession>
<name>A0A7J6R9K4_PEROL</name>
<evidence type="ECO:0000313" key="3">
    <source>
        <dbReference type="Proteomes" id="UP000553632"/>
    </source>
</evidence>
<keyword evidence="3" id="KW-1185">Reference proteome</keyword>
<dbReference type="Proteomes" id="UP000553632">
    <property type="component" value="Unassembled WGS sequence"/>
</dbReference>